<reference evidence="1" key="1">
    <citation type="submission" date="2022-11" db="EMBL/GenBank/DDBJ databases">
        <title>beta-Carotene-producing bacterium, Jeongeuplla avenae sp. nov., alleviates the salt stress of Arabidopsis seedlings.</title>
        <authorList>
            <person name="Jiang L."/>
            <person name="Lee J."/>
        </authorList>
    </citation>
    <scope>NUCLEOTIDE SEQUENCE</scope>
    <source>
        <strain evidence="1">DY_R2A_6</strain>
    </source>
</reference>
<evidence type="ECO:0000313" key="1">
    <source>
        <dbReference type="EMBL" id="WAJ28288.1"/>
    </source>
</evidence>
<name>A0ACD4NNF6_9HYPH</name>
<gene>
    <name evidence="1" type="ORF">OXU80_26305</name>
</gene>
<keyword evidence="2" id="KW-1185">Reference proteome</keyword>
<proteinExistence type="predicted"/>
<protein>
    <submittedName>
        <fullName evidence="1">LysR substrate-binding domain-containing protein</fullName>
    </submittedName>
</protein>
<evidence type="ECO:0000313" key="2">
    <source>
        <dbReference type="Proteomes" id="UP001163223"/>
    </source>
</evidence>
<accession>A0ACD4NNF6</accession>
<organism evidence="1 2">
    <name type="scientific">Antarcticirhabdus aurantiaca</name>
    <dbReference type="NCBI Taxonomy" id="2606717"/>
    <lineage>
        <taxon>Bacteria</taxon>
        <taxon>Pseudomonadati</taxon>
        <taxon>Pseudomonadota</taxon>
        <taxon>Alphaproteobacteria</taxon>
        <taxon>Hyphomicrobiales</taxon>
        <taxon>Aurantimonadaceae</taxon>
        <taxon>Antarcticirhabdus</taxon>
    </lineage>
</organism>
<sequence>MVVARLNLDMDVLRTFVTGVDLGSFAKAADRLGRSPSAVSLHLRKLESQVGQPLMRKQGRGLALTEAGETLMAYARRILELNDEARLALGGLAGLDGWVRVGVPQDFAETWLPPLLARFQRAYPQVRVEARVDRGASMADAVSAGALDLALTWGTLGRPTCETVADVRLAWIAAEDYRATEGEPVALVAFDDPCAFRRRATDALEAAGLPWRHVFATSSLVGVWAAVRAGLGITARCADMIPPDLRAFGPSARHLPDLGSIELVLHRSPKITAAAGAFTELLLEAAGSRLQEQTT</sequence>
<dbReference type="Proteomes" id="UP001163223">
    <property type="component" value="Chromosome"/>
</dbReference>
<dbReference type="EMBL" id="CP113520">
    <property type="protein sequence ID" value="WAJ28288.1"/>
    <property type="molecule type" value="Genomic_DNA"/>
</dbReference>